<evidence type="ECO:0000256" key="1">
    <source>
        <dbReference type="ARBA" id="ARBA00004429"/>
    </source>
</evidence>
<keyword evidence="5 9" id="KW-0812">Transmembrane</keyword>
<evidence type="ECO:0000256" key="2">
    <source>
        <dbReference type="ARBA" id="ARBA00022448"/>
    </source>
</evidence>
<organism evidence="10 11">
    <name type="scientific">Sphingobium yanoikuyae</name>
    <name type="common">Sphingomonas yanoikuyae</name>
    <dbReference type="NCBI Taxonomy" id="13690"/>
    <lineage>
        <taxon>Bacteria</taxon>
        <taxon>Pseudomonadati</taxon>
        <taxon>Pseudomonadota</taxon>
        <taxon>Alphaproteobacteria</taxon>
        <taxon>Sphingomonadales</taxon>
        <taxon>Sphingomonadaceae</taxon>
        <taxon>Sphingobium</taxon>
    </lineage>
</organism>
<dbReference type="Proteomes" id="UP001162318">
    <property type="component" value="Unassembled WGS sequence"/>
</dbReference>
<dbReference type="GO" id="GO:0005886">
    <property type="term" value="C:plasma membrane"/>
    <property type="evidence" value="ECO:0007669"/>
    <property type="project" value="UniProtKB-SubCell"/>
</dbReference>
<comment type="subcellular location">
    <subcellularLocation>
        <location evidence="1">Cell inner membrane</location>
        <topology evidence="1">Multi-pass membrane protein</topology>
    </subcellularLocation>
</comment>
<evidence type="ECO:0000256" key="8">
    <source>
        <dbReference type="ARBA" id="ARBA00035655"/>
    </source>
</evidence>
<dbReference type="AlphaFoldDB" id="A0AA43BBL3"/>
<sequence>MGTLFPDAMPLTGFLGGLMIGVAGAIMLLGLGRIAGVSGMAATSIGVGERGSDRKLALAFIIGLPLGAALISLTGPLRIAFPDSTALLIAGGLLVGFGTRLGSGCTSGHGVCGLSRLSPRSLVATGLFMTAGFATVAIMRASGTL</sequence>
<dbReference type="EMBL" id="JAOCKX010000020">
    <property type="protein sequence ID" value="MDH2132390.1"/>
    <property type="molecule type" value="Genomic_DNA"/>
</dbReference>
<feature type="transmembrane region" description="Helical" evidence="9">
    <location>
        <begin position="56"/>
        <end position="73"/>
    </location>
</feature>
<feature type="transmembrane region" description="Helical" evidence="9">
    <location>
        <begin position="122"/>
        <end position="142"/>
    </location>
</feature>
<feature type="transmembrane region" description="Helical" evidence="9">
    <location>
        <begin position="12"/>
        <end position="35"/>
    </location>
</feature>
<dbReference type="RefSeq" id="WP_119081720.1">
    <property type="nucleotide sequence ID" value="NZ_JAOCKX010000020.1"/>
</dbReference>
<evidence type="ECO:0000256" key="6">
    <source>
        <dbReference type="ARBA" id="ARBA00022989"/>
    </source>
</evidence>
<dbReference type="PANTHER" id="PTHR30574:SF1">
    <property type="entry name" value="SULPHUR TRANSPORT DOMAIN-CONTAINING PROTEIN"/>
    <property type="match status" value="1"/>
</dbReference>
<keyword evidence="3" id="KW-1003">Cell membrane</keyword>
<keyword evidence="6 9" id="KW-1133">Transmembrane helix</keyword>
<keyword evidence="7 9" id="KW-0472">Membrane</keyword>
<evidence type="ECO:0000313" key="11">
    <source>
        <dbReference type="Proteomes" id="UP001162318"/>
    </source>
</evidence>
<dbReference type="Pfam" id="PF04143">
    <property type="entry name" value="Sulf_transp"/>
    <property type="match status" value="1"/>
</dbReference>
<evidence type="ECO:0000256" key="9">
    <source>
        <dbReference type="SAM" id="Phobius"/>
    </source>
</evidence>
<keyword evidence="4" id="KW-0997">Cell inner membrane</keyword>
<accession>A0AA43BBL3</accession>
<gene>
    <name evidence="10" type="ORF">N5J77_14775</name>
</gene>
<keyword evidence="2" id="KW-0813">Transport</keyword>
<comment type="caution">
    <text evidence="10">The sequence shown here is derived from an EMBL/GenBank/DDBJ whole genome shotgun (WGS) entry which is preliminary data.</text>
</comment>
<protein>
    <submittedName>
        <fullName evidence="10">YeeE/YedE family protein</fullName>
    </submittedName>
</protein>
<dbReference type="InterPro" id="IPR007272">
    <property type="entry name" value="Sulf_transp_TsuA/YedE"/>
</dbReference>
<comment type="similarity">
    <text evidence="8">Belongs to the TsuA/YedE (TC 9.B.102) family.</text>
</comment>
<evidence type="ECO:0000256" key="3">
    <source>
        <dbReference type="ARBA" id="ARBA00022475"/>
    </source>
</evidence>
<name>A0AA43BBL3_SPHYA</name>
<evidence type="ECO:0000256" key="4">
    <source>
        <dbReference type="ARBA" id="ARBA00022519"/>
    </source>
</evidence>
<reference evidence="10" key="1">
    <citation type="submission" date="2022-09" db="EMBL/GenBank/DDBJ databases">
        <title>Intensive care unit water sources are persistently colonized with multi-drug resistant bacteria and are the site of extensive horizontal gene transfer of antibiotic resistance genes.</title>
        <authorList>
            <person name="Diorio-Toth L."/>
        </authorList>
    </citation>
    <scope>NUCLEOTIDE SEQUENCE</scope>
    <source>
        <strain evidence="10">GD03659</strain>
    </source>
</reference>
<evidence type="ECO:0000256" key="5">
    <source>
        <dbReference type="ARBA" id="ARBA00022692"/>
    </source>
</evidence>
<dbReference type="PANTHER" id="PTHR30574">
    <property type="entry name" value="INNER MEMBRANE PROTEIN YEDE"/>
    <property type="match status" value="1"/>
</dbReference>
<feature type="transmembrane region" description="Helical" evidence="9">
    <location>
        <begin position="79"/>
        <end position="101"/>
    </location>
</feature>
<proteinExistence type="inferred from homology"/>
<evidence type="ECO:0000256" key="7">
    <source>
        <dbReference type="ARBA" id="ARBA00023136"/>
    </source>
</evidence>
<evidence type="ECO:0000313" key="10">
    <source>
        <dbReference type="EMBL" id="MDH2132390.1"/>
    </source>
</evidence>